<comment type="caution">
    <text evidence="1">The sequence shown here is derived from an EMBL/GenBank/DDBJ whole genome shotgun (WGS) entry which is preliminary data.</text>
</comment>
<organism evidence="1 2">
    <name type="scientific">Candidatus Viridilinea mediisalina</name>
    <dbReference type="NCBI Taxonomy" id="2024553"/>
    <lineage>
        <taxon>Bacteria</taxon>
        <taxon>Bacillati</taxon>
        <taxon>Chloroflexota</taxon>
        <taxon>Chloroflexia</taxon>
        <taxon>Chloroflexales</taxon>
        <taxon>Chloroflexineae</taxon>
        <taxon>Oscillochloridaceae</taxon>
        <taxon>Candidatus Viridilinea</taxon>
    </lineage>
</organism>
<dbReference type="InterPro" id="IPR019117">
    <property type="entry name" value="CRISPR-assoc_protein_Cmr3"/>
</dbReference>
<protein>
    <recommendedName>
        <fullName evidence="3">CRISPR-associated protein Cmr3</fullName>
    </recommendedName>
</protein>
<dbReference type="EMBL" id="NQWI01000006">
    <property type="protein sequence ID" value="PDW04678.1"/>
    <property type="molecule type" value="Genomic_DNA"/>
</dbReference>
<evidence type="ECO:0008006" key="3">
    <source>
        <dbReference type="Google" id="ProtNLM"/>
    </source>
</evidence>
<dbReference type="Gene3D" id="3.30.70.2940">
    <property type="match status" value="1"/>
</dbReference>
<reference evidence="2" key="1">
    <citation type="submission" date="2017-08" db="EMBL/GenBank/DDBJ databases">
        <authorList>
            <person name="Grouzdev D.S."/>
            <person name="Gaisin V.A."/>
            <person name="Rysina M.S."/>
            <person name="Gorlenko V.M."/>
        </authorList>
    </citation>
    <scope>NUCLEOTIDE SEQUENCE [LARGE SCALE GENOMIC DNA]</scope>
    <source>
        <strain evidence="2">Kir15-3F</strain>
    </source>
</reference>
<proteinExistence type="predicted"/>
<dbReference type="Gene3D" id="2.60.40.4350">
    <property type="match status" value="1"/>
</dbReference>
<sequence length="386" mass="42247">MPTWIIEPHDPLIVRDGRPFGPDPGVRAVSLAFPLPSTTTGAARTCAGLNAQGQFDPQRIAAVKQLAVRGPLLVELDENEDVAWYAPAPSDALMLASEKQDDTLAIRRLVPLALPTGATTDLEASYSLVGRRQREKAKVSGQAPQFWHWNRFEQWLVAPQDDDALRASDLGLAGLLRDSRMHVQINAQRQTAKQGALFQTVGLSFTTRDRRRLALLVEVAQPFPHFAGGMDSLAGERRLVTWRQSAVQLPTCPAELREAIIRDGACRVVLLTPAIFRAGFRPERLLRPAYGVAPRLVAAAVARTQVVSGWDLQVQKPKPTRRMAPAGSVYFLMLEGSPSARAAWLDAHWMAVVSDDEQDARDGFGLMALGVWDGALQAMGEDDARS</sequence>
<gene>
    <name evidence="1" type="ORF">CJ255_02560</name>
</gene>
<dbReference type="Pfam" id="PF09700">
    <property type="entry name" value="Cas_Cmr3"/>
    <property type="match status" value="1"/>
</dbReference>
<dbReference type="OrthoDB" id="6162707at2"/>
<name>A0A2A6RP77_9CHLR</name>
<evidence type="ECO:0000313" key="2">
    <source>
        <dbReference type="Proteomes" id="UP000220527"/>
    </source>
</evidence>
<keyword evidence="2" id="KW-1185">Reference proteome</keyword>
<accession>A0A2A6RP77</accession>
<dbReference type="CDD" id="cd09748">
    <property type="entry name" value="Cmr3_III-B"/>
    <property type="match status" value="1"/>
</dbReference>
<dbReference type="AlphaFoldDB" id="A0A2A6RP77"/>
<dbReference type="Proteomes" id="UP000220527">
    <property type="component" value="Unassembled WGS sequence"/>
</dbReference>
<evidence type="ECO:0000313" key="1">
    <source>
        <dbReference type="EMBL" id="PDW04678.1"/>
    </source>
</evidence>
<dbReference type="RefSeq" id="WP_097642534.1">
    <property type="nucleotide sequence ID" value="NZ_NQWI01000006.1"/>
</dbReference>